<proteinExistence type="predicted"/>
<name>A0A0F8YNF8_9ZZZZ</name>
<gene>
    <name evidence="1" type="ORF">LCGC14_2798400</name>
</gene>
<reference evidence="1" key="1">
    <citation type="journal article" date="2015" name="Nature">
        <title>Complex archaea that bridge the gap between prokaryotes and eukaryotes.</title>
        <authorList>
            <person name="Spang A."/>
            <person name="Saw J.H."/>
            <person name="Jorgensen S.L."/>
            <person name="Zaremba-Niedzwiedzka K."/>
            <person name="Martijn J."/>
            <person name="Lind A.E."/>
            <person name="van Eijk R."/>
            <person name="Schleper C."/>
            <person name="Guy L."/>
            <person name="Ettema T.J."/>
        </authorList>
    </citation>
    <scope>NUCLEOTIDE SEQUENCE</scope>
</reference>
<organism evidence="1">
    <name type="scientific">marine sediment metagenome</name>
    <dbReference type="NCBI Taxonomy" id="412755"/>
    <lineage>
        <taxon>unclassified sequences</taxon>
        <taxon>metagenomes</taxon>
        <taxon>ecological metagenomes</taxon>
    </lineage>
</organism>
<evidence type="ECO:0000313" key="1">
    <source>
        <dbReference type="EMBL" id="KKK82938.1"/>
    </source>
</evidence>
<dbReference type="AlphaFoldDB" id="A0A0F8YNF8"/>
<accession>A0A0F8YNF8</accession>
<protein>
    <submittedName>
        <fullName evidence="1">Uncharacterized protein</fullName>
    </submittedName>
</protein>
<dbReference type="EMBL" id="LAZR01052446">
    <property type="protein sequence ID" value="KKK82938.1"/>
    <property type="molecule type" value="Genomic_DNA"/>
</dbReference>
<comment type="caution">
    <text evidence="1">The sequence shown here is derived from an EMBL/GenBank/DDBJ whole genome shotgun (WGS) entry which is preliminary data.</text>
</comment>
<sequence>MELKVVIEAIKLALVNMNQDYSKLSKKDYKNIETTNSFIENLKKVKYLERPIAYEFYHQLRRLMDEGDVNFGGPIIQAEVDKRYQHLFKKGNMPDFIIHTPDSKSNLVIIEFKLATRAKEDIKDDFVKIVKFKTNSDLNYSYGVEVLLGDKHSLEIRRKDLNEWNKTGGEEIIIIEFDTGSWKADHSVLQFKE</sequence>